<dbReference type="AlphaFoldDB" id="Q7RT25"/>
<comment type="caution">
    <text evidence="1">The sequence shown here is derived from an EMBL/GenBank/DDBJ whole genome shotgun (WGS) entry which is preliminary data.</text>
</comment>
<evidence type="ECO:0000313" key="1">
    <source>
        <dbReference type="EMBL" id="EAA21101.1"/>
    </source>
</evidence>
<reference evidence="1 2" key="1">
    <citation type="journal article" date="2002" name="Nature">
        <title>Genome sequence and comparative analysis of the model rodent malaria parasite Plasmodium yoelii yoelii.</title>
        <authorList>
            <person name="Carlton J.M."/>
            <person name="Angiuoli S.V."/>
            <person name="Suh B.B."/>
            <person name="Kooij T.W."/>
            <person name="Pertea M."/>
            <person name="Silva J.C."/>
            <person name="Ermolaeva M.D."/>
            <person name="Allen J.E."/>
            <person name="Selengut J.D."/>
            <person name="Koo H.L."/>
            <person name="Peterson J.D."/>
            <person name="Pop M."/>
            <person name="Kosack D.S."/>
            <person name="Shumway M.F."/>
            <person name="Bidwell S.L."/>
            <person name="Shallom S.J."/>
            <person name="van Aken S.E."/>
            <person name="Riedmuller S.B."/>
            <person name="Feldblyum T.V."/>
            <person name="Cho J.K."/>
            <person name="Quackenbush J."/>
            <person name="Sedegah M."/>
            <person name="Shoaibi A."/>
            <person name="Cummings L.M."/>
            <person name="Florens L."/>
            <person name="Yates J.R."/>
            <person name="Raine J.D."/>
            <person name="Sinden R.E."/>
            <person name="Harris M.A."/>
            <person name="Cunningham D.A."/>
            <person name="Preiser P.R."/>
            <person name="Bergman L.W."/>
            <person name="Vaidya A.B."/>
            <person name="van Lin L.H."/>
            <person name="Janse C.J."/>
            <person name="Waters A.P."/>
            <person name="Smith H.O."/>
            <person name="White O.R."/>
            <person name="Salzberg S.L."/>
            <person name="Venter J.C."/>
            <person name="Fraser C.M."/>
            <person name="Hoffman S.L."/>
            <person name="Gardner M.J."/>
            <person name="Carucci D.J."/>
        </authorList>
    </citation>
    <scope>NUCLEOTIDE SEQUENCE [LARGE SCALE GENOMIC DNA]</scope>
    <source>
        <strain evidence="1 2">17XNL</strain>
    </source>
</reference>
<dbReference type="Proteomes" id="UP000008553">
    <property type="component" value="Unassembled WGS sequence"/>
</dbReference>
<evidence type="ECO:0000313" key="2">
    <source>
        <dbReference type="Proteomes" id="UP000008553"/>
    </source>
</evidence>
<sequence length="25" mass="3103">FLYNNLIEILLIQIKLIITYHYTLH</sequence>
<protein>
    <submittedName>
        <fullName evidence="1">Uncharacterized protein</fullName>
    </submittedName>
</protein>
<dbReference type="PaxDb" id="73239-Q7RT25"/>
<dbReference type="InParanoid" id="Q7RT25"/>
<gene>
    <name evidence="1" type="ORF">PY00176</name>
</gene>
<keyword evidence="2" id="KW-1185">Reference proteome</keyword>
<name>Q7RT25_PLAYO</name>
<feature type="non-terminal residue" evidence="1">
    <location>
        <position position="1"/>
    </location>
</feature>
<dbReference type="EMBL" id="AABL01000046">
    <property type="protein sequence ID" value="EAA21101.1"/>
    <property type="molecule type" value="Genomic_DNA"/>
</dbReference>
<accession>Q7RT25</accession>
<organism evidence="1 2">
    <name type="scientific">Plasmodium yoelii yoelii</name>
    <dbReference type="NCBI Taxonomy" id="73239"/>
    <lineage>
        <taxon>Eukaryota</taxon>
        <taxon>Sar</taxon>
        <taxon>Alveolata</taxon>
        <taxon>Apicomplexa</taxon>
        <taxon>Aconoidasida</taxon>
        <taxon>Haemosporida</taxon>
        <taxon>Plasmodiidae</taxon>
        <taxon>Plasmodium</taxon>
        <taxon>Plasmodium (Vinckeia)</taxon>
    </lineage>
</organism>
<proteinExistence type="predicted"/>